<evidence type="ECO:0000256" key="5">
    <source>
        <dbReference type="ARBA" id="ARBA00022023"/>
    </source>
</evidence>
<feature type="domain" description="HhH-GPD" evidence="15">
    <location>
        <begin position="41"/>
        <end position="192"/>
    </location>
</feature>
<dbReference type="PANTHER" id="PTHR42944">
    <property type="entry name" value="ADENINE DNA GLYCOSYLASE"/>
    <property type="match status" value="1"/>
</dbReference>
<reference evidence="16 17" key="1">
    <citation type="submission" date="2019-04" db="EMBL/GenBank/DDBJ databases">
        <title>Lewinella litorea sp. nov., isolated from a marine sand.</title>
        <authorList>
            <person name="Yoon J.-H."/>
        </authorList>
    </citation>
    <scope>NUCLEOTIDE SEQUENCE [LARGE SCALE GENOMIC DNA]</scope>
    <source>
        <strain evidence="16 17">HSMS-39</strain>
    </source>
</reference>
<dbReference type="GO" id="GO:0032357">
    <property type="term" value="F:oxidized purine DNA binding"/>
    <property type="evidence" value="ECO:0007669"/>
    <property type="project" value="TreeGrafter"/>
</dbReference>
<comment type="function">
    <text evidence="2">Adenine glycosylase active on G-A mispairs. MutY also corrects error-prone DNA synthesis past GO lesions which are due to the oxidatively damaged form of guanine: 7,8-dihydro-8-oxoguanine (8-oxo-dGTP).</text>
</comment>
<dbReference type="InterPro" id="IPR005760">
    <property type="entry name" value="A/G_AdeGlyc_MutY"/>
</dbReference>
<dbReference type="InterPro" id="IPR015797">
    <property type="entry name" value="NUDIX_hydrolase-like_dom_sf"/>
</dbReference>
<dbReference type="EMBL" id="SRSF01000007">
    <property type="protein sequence ID" value="THH37538.1"/>
    <property type="molecule type" value="Genomic_DNA"/>
</dbReference>
<evidence type="ECO:0000259" key="15">
    <source>
        <dbReference type="SMART" id="SM00478"/>
    </source>
</evidence>
<dbReference type="GO" id="GO:0035485">
    <property type="term" value="F:adenine/guanine mispair binding"/>
    <property type="evidence" value="ECO:0007669"/>
    <property type="project" value="TreeGrafter"/>
</dbReference>
<evidence type="ECO:0000256" key="3">
    <source>
        <dbReference type="ARBA" id="ARBA00008343"/>
    </source>
</evidence>
<evidence type="ECO:0000256" key="11">
    <source>
        <dbReference type="ARBA" id="ARBA00023014"/>
    </source>
</evidence>
<keyword evidence="9" id="KW-0378">Hydrolase</keyword>
<dbReference type="SUPFAM" id="SSF55811">
    <property type="entry name" value="Nudix"/>
    <property type="match status" value="1"/>
</dbReference>
<evidence type="ECO:0000256" key="14">
    <source>
        <dbReference type="RuleBase" id="RU365096"/>
    </source>
</evidence>
<dbReference type="OrthoDB" id="9802365at2"/>
<dbReference type="NCBIfam" id="TIGR01084">
    <property type="entry name" value="mutY"/>
    <property type="match status" value="1"/>
</dbReference>
<keyword evidence="7" id="KW-0479">Metal-binding</keyword>
<dbReference type="GO" id="GO:0000701">
    <property type="term" value="F:purine-specific mismatch base pair DNA N-glycosylase activity"/>
    <property type="evidence" value="ECO:0007669"/>
    <property type="project" value="UniProtKB-EC"/>
</dbReference>
<name>A0A4S4NH71_9BACT</name>
<dbReference type="InterPro" id="IPR000445">
    <property type="entry name" value="HhH_motif"/>
</dbReference>
<evidence type="ECO:0000313" key="16">
    <source>
        <dbReference type="EMBL" id="THH37538.1"/>
    </source>
</evidence>
<keyword evidence="8 14" id="KW-0227">DNA damage</keyword>
<dbReference type="InterPro" id="IPR011257">
    <property type="entry name" value="DNA_glycosylase"/>
</dbReference>
<dbReference type="InterPro" id="IPR023170">
    <property type="entry name" value="HhH_base_excis_C"/>
</dbReference>
<gene>
    <name evidence="16" type="primary">mutY</name>
    <name evidence="16" type="ORF">E4021_14030</name>
</gene>
<dbReference type="SUPFAM" id="SSF48150">
    <property type="entry name" value="DNA-glycosylase"/>
    <property type="match status" value="1"/>
</dbReference>
<evidence type="ECO:0000256" key="8">
    <source>
        <dbReference type="ARBA" id="ARBA00022763"/>
    </source>
</evidence>
<keyword evidence="11" id="KW-0411">Iron-sulfur</keyword>
<evidence type="ECO:0000256" key="13">
    <source>
        <dbReference type="ARBA" id="ARBA00023295"/>
    </source>
</evidence>
<evidence type="ECO:0000256" key="12">
    <source>
        <dbReference type="ARBA" id="ARBA00023204"/>
    </source>
</evidence>
<organism evidence="16 17">
    <name type="scientific">Neolewinella litorea</name>
    <dbReference type="NCBI Taxonomy" id="2562452"/>
    <lineage>
        <taxon>Bacteria</taxon>
        <taxon>Pseudomonadati</taxon>
        <taxon>Bacteroidota</taxon>
        <taxon>Saprospiria</taxon>
        <taxon>Saprospirales</taxon>
        <taxon>Lewinellaceae</taxon>
        <taxon>Neolewinella</taxon>
    </lineage>
</organism>
<dbReference type="GO" id="GO:0034039">
    <property type="term" value="F:8-oxo-7,8-dihydroguanine DNA N-glycosylase activity"/>
    <property type="evidence" value="ECO:0007669"/>
    <property type="project" value="TreeGrafter"/>
</dbReference>
<dbReference type="GO" id="GO:0006298">
    <property type="term" value="P:mismatch repair"/>
    <property type="evidence" value="ECO:0007669"/>
    <property type="project" value="TreeGrafter"/>
</dbReference>
<dbReference type="Pfam" id="PF00633">
    <property type="entry name" value="HHH"/>
    <property type="match status" value="1"/>
</dbReference>
<dbReference type="EC" id="3.2.2.31" evidence="4 14"/>
<sequence length="361" mass="41674">MDKVDWPLFGRKLTGWYRPDRRPMPWKGDRNPYRVWLSEIILQQTRVAQGLPYFERFVAAYPTVADLAAAPDAEVMKHWEGLGYYSRARNLLKAARKVVEQYDGRFPATYEGLLTLPGVGPYTAAAIASFAFDRQVAVLDGNVFRILARYAGDPTPIDTGPGKKHFQSLVDAALGDTPAATFNQAIMDFGALVCTPKAPQCPSCPLADRCRALAQDRVYELPVKGKSGKRRERFFHYLVLTDEAGRFLIHRREERDIWRQLYQFPLLEAPTLDLRPAALMELDEWPDWLPAAELHYEGRSTPFLHQLTHQRIGVIFHRFRWSTMGQLPAHYLRIERWELERYALPRVITRYLEESRLTLDL</sequence>
<dbReference type="InterPro" id="IPR044298">
    <property type="entry name" value="MIG/MutY"/>
</dbReference>
<comment type="caution">
    <text evidence="16">The sequence shown here is derived from an EMBL/GenBank/DDBJ whole genome shotgun (WGS) entry which is preliminary data.</text>
</comment>
<keyword evidence="12" id="KW-0234">DNA repair</keyword>
<keyword evidence="6" id="KW-0004">4Fe-4S</keyword>
<evidence type="ECO:0000256" key="10">
    <source>
        <dbReference type="ARBA" id="ARBA00023004"/>
    </source>
</evidence>
<protein>
    <recommendedName>
        <fullName evidence="5 14">Adenine DNA glycosylase</fullName>
        <ecNumber evidence="4 14">3.2.2.31</ecNumber>
    </recommendedName>
</protein>
<dbReference type="Proteomes" id="UP000308528">
    <property type="component" value="Unassembled WGS sequence"/>
</dbReference>
<dbReference type="CDD" id="cd00056">
    <property type="entry name" value="ENDO3c"/>
    <property type="match status" value="1"/>
</dbReference>
<dbReference type="InterPro" id="IPR003265">
    <property type="entry name" value="HhH-GPD_domain"/>
</dbReference>
<dbReference type="FunFam" id="1.10.340.30:FF:000002">
    <property type="entry name" value="Adenine DNA glycosylase"/>
    <property type="match status" value="1"/>
</dbReference>
<accession>A0A4S4NH71</accession>
<dbReference type="SMART" id="SM00478">
    <property type="entry name" value="ENDO3c"/>
    <property type="match status" value="1"/>
</dbReference>
<evidence type="ECO:0000256" key="1">
    <source>
        <dbReference type="ARBA" id="ARBA00000843"/>
    </source>
</evidence>
<keyword evidence="13 14" id="KW-0326">Glycosidase</keyword>
<dbReference type="InterPro" id="IPR029119">
    <property type="entry name" value="MutY_C"/>
</dbReference>
<keyword evidence="10 14" id="KW-0408">Iron</keyword>
<evidence type="ECO:0000256" key="2">
    <source>
        <dbReference type="ARBA" id="ARBA00002933"/>
    </source>
</evidence>
<dbReference type="Pfam" id="PF14815">
    <property type="entry name" value="NUDIX_4"/>
    <property type="match status" value="1"/>
</dbReference>
<evidence type="ECO:0000256" key="9">
    <source>
        <dbReference type="ARBA" id="ARBA00022801"/>
    </source>
</evidence>
<comment type="catalytic activity">
    <reaction evidence="1 14">
        <text>Hydrolyzes free adenine bases from 7,8-dihydro-8-oxoguanine:adenine mismatched double-stranded DNA, leaving an apurinic site.</text>
        <dbReference type="EC" id="3.2.2.31"/>
    </reaction>
</comment>
<dbReference type="AlphaFoldDB" id="A0A4S4NH71"/>
<evidence type="ECO:0000313" key="17">
    <source>
        <dbReference type="Proteomes" id="UP000308528"/>
    </source>
</evidence>
<dbReference type="PANTHER" id="PTHR42944:SF1">
    <property type="entry name" value="ADENINE DNA GLYCOSYLASE"/>
    <property type="match status" value="1"/>
</dbReference>
<dbReference type="GO" id="GO:0051539">
    <property type="term" value="F:4 iron, 4 sulfur cluster binding"/>
    <property type="evidence" value="ECO:0007669"/>
    <property type="project" value="UniProtKB-UniRule"/>
</dbReference>
<comment type="cofactor">
    <cofactor evidence="14">
        <name>[4Fe-4S] cluster</name>
        <dbReference type="ChEBI" id="CHEBI:49883"/>
    </cofactor>
    <text evidence="14">Binds 1 [4Fe-4S] cluster.</text>
</comment>
<dbReference type="CDD" id="cd03431">
    <property type="entry name" value="NUDIX_DNA_Glycosylase_C-MutY"/>
    <property type="match status" value="1"/>
</dbReference>
<proteinExistence type="inferred from homology"/>
<dbReference type="Gene3D" id="3.90.79.10">
    <property type="entry name" value="Nucleoside Triphosphate Pyrophosphohydrolase"/>
    <property type="match status" value="1"/>
</dbReference>
<dbReference type="GO" id="GO:0006284">
    <property type="term" value="P:base-excision repair"/>
    <property type="evidence" value="ECO:0007669"/>
    <property type="project" value="UniProtKB-UniRule"/>
</dbReference>
<dbReference type="Gene3D" id="1.10.1670.10">
    <property type="entry name" value="Helix-hairpin-Helix base-excision DNA repair enzymes (C-terminal)"/>
    <property type="match status" value="1"/>
</dbReference>
<keyword evidence="17" id="KW-1185">Reference proteome</keyword>
<evidence type="ECO:0000256" key="7">
    <source>
        <dbReference type="ARBA" id="ARBA00022723"/>
    </source>
</evidence>
<dbReference type="RefSeq" id="WP_136460003.1">
    <property type="nucleotide sequence ID" value="NZ_SRSF01000007.1"/>
</dbReference>
<dbReference type="InterPro" id="IPR004036">
    <property type="entry name" value="Endonuclease-III-like_CS2"/>
</dbReference>
<dbReference type="Pfam" id="PF00730">
    <property type="entry name" value="HhH-GPD"/>
    <property type="match status" value="1"/>
</dbReference>
<evidence type="ECO:0000256" key="6">
    <source>
        <dbReference type="ARBA" id="ARBA00022485"/>
    </source>
</evidence>
<dbReference type="PROSITE" id="PS01155">
    <property type="entry name" value="ENDONUCLEASE_III_2"/>
    <property type="match status" value="1"/>
</dbReference>
<dbReference type="Gene3D" id="1.10.340.30">
    <property type="entry name" value="Hypothetical protein, domain 2"/>
    <property type="match status" value="1"/>
</dbReference>
<dbReference type="GO" id="GO:0046872">
    <property type="term" value="F:metal ion binding"/>
    <property type="evidence" value="ECO:0007669"/>
    <property type="project" value="UniProtKB-UniRule"/>
</dbReference>
<evidence type="ECO:0000256" key="4">
    <source>
        <dbReference type="ARBA" id="ARBA00012045"/>
    </source>
</evidence>
<comment type="similarity">
    <text evidence="3 14">Belongs to the Nth/MutY family.</text>
</comment>